<keyword evidence="5" id="KW-1185">Reference proteome</keyword>
<protein>
    <submittedName>
        <fullName evidence="4">MerR family transcriptional regulator</fullName>
    </submittedName>
</protein>
<dbReference type="Proteomes" id="UP001597158">
    <property type="component" value="Unassembled WGS sequence"/>
</dbReference>
<dbReference type="Gene3D" id="1.10.1660.10">
    <property type="match status" value="1"/>
</dbReference>
<evidence type="ECO:0000256" key="1">
    <source>
        <dbReference type="ARBA" id="ARBA00023125"/>
    </source>
</evidence>
<feature type="domain" description="HTH merR-type" evidence="3">
    <location>
        <begin position="24"/>
        <end position="83"/>
    </location>
</feature>
<feature type="compositionally biased region" description="Basic and acidic residues" evidence="2">
    <location>
        <begin position="157"/>
        <end position="166"/>
    </location>
</feature>
<gene>
    <name evidence="4" type="ORF">ACFQ4M_06735</name>
</gene>
<dbReference type="PANTHER" id="PTHR30204">
    <property type="entry name" value="REDOX-CYCLING DRUG-SENSING TRANSCRIPTIONAL ACTIVATOR SOXR"/>
    <property type="match status" value="1"/>
</dbReference>
<dbReference type="SUPFAM" id="SSF46955">
    <property type="entry name" value="Putative DNA-binding domain"/>
    <property type="match status" value="1"/>
</dbReference>
<dbReference type="RefSeq" id="WP_277833394.1">
    <property type="nucleotide sequence ID" value="NZ_JARQZE010000007.1"/>
</dbReference>
<evidence type="ECO:0000259" key="3">
    <source>
        <dbReference type="PROSITE" id="PS50937"/>
    </source>
</evidence>
<dbReference type="InterPro" id="IPR047057">
    <property type="entry name" value="MerR_fam"/>
</dbReference>
<proteinExistence type="predicted"/>
<name>A0ABW3WB88_9RHOO</name>
<sequence>MNTARTLTPDNPAPSYPLADLCVLADLPPRTVRYYVQIGLVDRPQGETRAARYGSKHLEQLLLIKKWTAAGVSLERIRELLHGGPPPVPPRERAIGSVSVCSHLTVAEGIEVVIDPQRAGLSPEAVRQFIQGVMAAFEAVQGQGGAVSQSAAANNMDKNDRQAGER</sequence>
<comment type="caution">
    <text evidence="4">The sequence shown here is derived from an EMBL/GenBank/DDBJ whole genome shotgun (WGS) entry which is preliminary data.</text>
</comment>
<dbReference type="EMBL" id="JBHTMC010000013">
    <property type="protein sequence ID" value="MFD1263276.1"/>
    <property type="molecule type" value="Genomic_DNA"/>
</dbReference>
<dbReference type="InterPro" id="IPR009061">
    <property type="entry name" value="DNA-bd_dom_put_sf"/>
</dbReference>
<dbReference type="SMART" id="SM00422">
    <property type="entry name" value="HTH_MERR"/>
    <property type="match status" value="1"/>
</dbReference>
<dbReference type="Pfam" id="PF13411">
    <property type="entry name" value="MerR_1"/>
    <property type="match status" value="1"/>
</dbReference>
<dbReference type="PROSITE" id="PS50937">
    <property type="entry name" value="HTH_MERR_2"/>
    <property type="match status" value="1"/>
</dbReference>
<dbReference type="CDD" id="cd00592">
    <property type="entry name" value="HTH_MerR-like"/>
    <property type="match status" value="1"/>
</dbReference>
<dbReference type="PANTHER" id="PTHR30204:SF93">
    <property type="entry name" value="HTH MERR-TYPE DOMAIN-CONTAINING PROTEIN"/>
    <property type="match status" value="1"/>
</dbReference>
<keyword evidence="1" id="KW-0238">DNA-binding</keyword>
<evidence type="ECO:0000256" key="2">
    <source>
        <dbReference type="SAM" id="MobiDB-lite"/>
    </source>
</evidence>
<dbReference type="InterPro" id="IPR000551">
    <property type="entry name" value="MerR-type_HTH_dom"/>
</dbReference>
<evidence type="ECO:0000313" key="5">
    <source>
        <dbReference type="Proteomes" id="UP001597158"/>
    </source>
</evidence>
<accession>A0ABW3WB88</accession>
<feature type="region of interest" description="Disordered" evidence="2">
    <location>
        <begin position="146"/>
        <end position="166"/>
    </location>
</feature>
<reference evidence="5" key="1">
    <citation type="journal article" date="2019" name="Int. J. Syst. Evol. Microbiol.">
        <title>The Global Catalogue of Microorganisms (GCM) 10K type strain sequencing project: providing services to taxonomists for standard genome sequencing and annotation.</title>
        <authorList>
            <consortium name="The Broad Institute Genomics Platform"/>
            <consortium name="The Broad Institute Genome Sequencing Center for Infectious Disease"/>
            <person name="Wu L."/>
            <person name="Ma J."/>
        </authorList>
    </citation>
    <scope>NUCLEOTIDE SEQUENCE [LARGE SCALE GENOMIC DNA]</scope>
    <source>
        <strain evidence="5">CCUG 48884</strain>
    </source>
</reference>
<evidence type="ECO:0000313" key="4">
    <source>
        <dbReference type="EMBL" id="MFD1263276.1"/>
    </source>
</evidence>
<organism evidence="4 5">
    <name type="scientific">Thauera mechernichensis</name>
    <dbReference type="NCBI Taxonomy" id="82788"/>
    <lineage>
        <taxon>Bacteria</taxon>
        <taxon>Pseudomonadati</taxon>
        <taxon>Pseudomonadota</taxon>
        <taxon>Betaproteobacteria</taxon>
        <taxon>Rhodocyclales</taxon>
        <taxon>Zoogloeaceae</taxon>
        <taxon>Thauera</taxon>
    </lineage>
</organism>